<reference evidence="1 2" key="1">
    <citation type="journal article" date="2020" name="Nature">
        <title>Six reference-quality genomes reveal evolution of bat adaptations.</title>
        <authorList>
            <person name="Jebb D."/>
            <person name="Huang Z."/>
            <person name="Pippel M."/>
            <person name="Hughes G.M."/>
            <person name="Lavrichenko K."/>
            <person name="Devanna P."/>
            <person name="Winkler S."/>
            <person name="Jermiin L.S."/>
            <person name="Skirmuntt E.C."/>
            <person name="Katzourakis A."/>
            <person name="Burkitt-Gray L."/>
            <person name="Ray D.A."/>
            <person name="Sullivan K.A.M."/>
            <person name="Roscito J.G."/>
            <person name="Kirilenko B.M."/>
            <person name="Davalos L.M."/>
            <person name="Corthals A.P."/>
            <person name="Power M.L."/>
            <person name="Jones G."/>
            <person name="Ransome R.D."/>
            <person name="Dechmann D.K.N."/>
            <person name="Locatelli A.G."/>
            <person name="Puechmaille S.J."/>
            <person name="Fedrigo O."/>
            <person name="Jarvis E.D."/>
            <person name="Hiller M."/>
            <person name="Vernes S.C."/>
            <person name="Myers E.W."/>
            <person name="Teeling E.C."/>
        </authorList>
    </citation>
    <scope>NUCLEOTIDE SEQUENCE [LARGE SCALE GENOMIC DNA]</scope>
    <source>
        <strain evidence="1">MRouAeg1</strain>
        <tissue evidence="1">Muscle</tissue>
    </source>
</reference>
<gene>
    <name evidence="1" type="ORF">HJG63_018705</name>
</gene>
<organism evidence="1 2">
    <name type="scientific">Rousettus aegyptiacus</name>
    <name type="common">Egyptian fruit bat</name>
    <name type="synonym">Pteropus aegyptiacus</name>
    <dbReference type="NCBI Taxonomy" id="9407"/>
    <lineage>
        <taxon>Eukaryota</taxon>
        <taxon>Metazoa</taxon>
        <taxon>Chordata</taxon>
        <taxon>Craniata</taxon>
        <taxon>Vertebrata</taxon>
        <taxon>Euteleostomi</taxon>
        <taxon>Mammalia</taxon>
        <taxon>Eutheria</taxon>
        <taxon>Laurasiatheria</taxon>
        <taxon>Chiroptera</taxon>
        <taxon>Yinpterochiroptera</taxon>
        <taxon>Pteropodoidea</taxon>
        <taxon>Pteropodidae</taxon>
        <taxon>Rousettinae</taxon>
        <taxon>Rousettus</taxon>
    </lineage>
</organism>
<evidence type="ECO:0000313" key="1">
    <source>
        <dbReference type="EMBL" id="KAF6442494.1"/>
    </source>
</evidence>
<accession>A0A7J8F413</accession>
<dbReference type="Proteomes" id="UP000593571">
    <property type="component" value="Unassembled WGS sequence"/>
</dbReference>
<protein>
    <submittedName>
        <fullName evidence="1">Sulfatase modifying factor 2</fullName>
    </submittedName>
</protein>
<dbReference type="AlphaFoldDB" id="A0A7J8F413"/>
<sequence>MDSLQLLTTVIPVLPEDKAREFVREKKYRTEAEMFGWSFILRTLSPMSLETKQLSR</sequence>
<name>A0A7J8F413_ROUAE</name>
<proteinExistence type="predicted"/>
<comment type="caution">
    <text evidence="1">The sequence shown here is derived from an EMBL/GenBank/DDBJ whole genome shotgun (WGS) entry which is preliminary data.</text>
</comment>
<evidence type="ECO:0000313" key="2">
    <source>
        <dbReference type="Proteomes" id="UP000593571"/>
    </source>
</evidence>
<keyword evidence="2" id="KW-1185">Reference proteome</keyword>
<dbReference type="EMBL" id="JACASE010000008">
    <property type="protein sequence ID" value="KAF6442494.1"/>
    <property type="molecule type" value="Genomic_DNA"/>
</dbReference>